<dbReference type="EMBL" id="CP119902">
    <property type="protein sequence ID" value="WFD23355.1"/>
    <property type="molecule type" value="Genomic_DNA"/>
</dbReference>
<keyword evidence="3" id="KW-1185">Reference proteome</keyword>
<name>A0AAF0ED29_9BASI</name>
<evidence type="ECO:0000313" key="3">
    <source>
        <dbReference type="Proteomes" id="UP001214415"/>
    </source>
</evidence>
<dbReference type="GO" id="GO:0032266">
    <property type="term" value="F:phosphatidylinositol-3-phosphate binding"/>
    <property type="evidence" value="ECO:0007669"/>
    <property type="project" value="TreeGrafter"/>
</dbReference>
<evidence type="ECO:0000259" key="1">
    <source>
        <dbReference type="PROSITE" id="PS50179"/>
    </source>
</evidence>
<dbReference type="Proteomes" id="UP001214415">
    <property type="component" value="Chromosome 3"/>
</dbReference>
<dbReference type="Gene3D" id="1.25.40.90">
    <property type="match status" value="1"/>
</dbReference>
<dbReference type="GO" id="GO:0043130">
    <property type="term" value="F:ubiquitin binding"/>
    <property type="evidence" value="ECO:0007669"/>
    <property type="project" value="InterPro"/>
</dbReference>
<dbReference type="AlphaFoldDB" id="A0AAF0ED29"/>
<dbReference type="GO" id="GO:0043328">
    <property type="term" value="P:protein transport to vacuole involved in ubiquitin-dependent protein catabolic process via the multivesicular body sorting pathway"/>
    <property type="evidence" value="ECO:0007669"/>
    <property type="project" value="TreeGrafter"/>
</dbReference>
<dbReference type="GO" id="GO:0033565">
    <property type="term" value="C:ESCRT-0 complex"/>
    <property type="evidence" value="ECO:0007669"/>
    <property type="project" value="TreeGrafter"/>
</dbReference>
<dbReference type="InterPro" id="IPR008942">
    <property type="entry name" value="ENTH_VHS"/>
</dbReference>
<accession>A0AAF0ED29</accession>
<dbReference type="PANTHER" id="PTHR47794:SF1">
    <property type="entry name" value="VACUOLAR PROTEIN SORTING-ASSOCIATED PROTEIN 27"/>
    <property type="match status" value="1"/>
</dbReference>
<evidence type="ECO:0000313" key="2">
    <source>
        <dbReference type="EMBL" id="WFD23355.1"/>
    </source>
</evidence>
<organism evidence="2 3">
    <name type="scientific">Malassezia equina</name>
    <dbReference type="NCBI Taxonomy" id="1381935"/>
    <lineage>
        <taxon>Eukaryota</taxon>
        <taxon>Fungi</taxon>
        <taxon>Dikarya</taxon>
        <taxon>Basidiomycota</taxon>
        <taxon>Ustilaginomycotina</taxon>
        <taxon>Malasseziomycetes</taxon>
        <taxon>Malasseziales</taxon>
        <taxon>Malasseziaceae</taxon>
        <taxon>Malassezia</taxon>
    </lineage>
</organism>
<gene>
    <name evidence="2" type="primary">VPS27</name>
    <name evidence="2" type="ORF">MEQU1_002044</name>
</gene>
<proteinExistence type="predicted"/>
<dbReference type="InterPro" id="IPR002014">
    <property type="entry name" value="VHS_dom"/>
</dbReference>
<dbReference type="Pfam" id="PF00790">
    <property type="entry name" value="VHS"/>
    <property type="match status" value="1"/>
</dbReference>
<dbReference type="PROSITE" id="PS50179">
    <property type="entry name" value="VHS"/>
    <property type="match status" value="1"/>
</dbReference>
<sequence>MGFRELVEKATSPLIPSGHEDMALNLEVCNCIRSKAVTPRKAMQELKTRIEHTNPNVQILALSVRIGIFISQLSDTCIKNSGTSFLGQIASLEFMDSMTSILRERPNLAPVVKAKMLQCLQDWKHLADARPNELGYIKDVVRMLEQQGYEFPSPDPIAVAAASCDTEEDPDLAAAIAASLKEWDEQQKREAASMSHEPTVTTMEPLTTAKSKSRPHQRAPEVDTMDLDNILTFSQTVTQPNAAWKHTVSAKGLPLPIQNMQDKASASRGRLLWLSV</sequence>
<feature type="domain" description="VHS" evidence="1">
    <location>
        <begin position="20"/>
        <end position="152"/>
    </location>
</feature>
<dbReference type="PANTHER" id="PTHR47794">
    <property type="entry name" value="VACUOLAR PROTEIN SORTING-ASSOCIATED PROTEIN 27"/>
    <property type="match status" value="1"/>
</dbReference>
<dbReference type="SUPFAM" id="SSF48464">
    <property type="entry name" value="ENTH/VHS domain"/>
    <property type="match status" value="1"/>
</dbReference>
<dbReference type="GO" id="GO:0006623">
    <property type="term" value="P:protein targeting to vacuole"/>
    <property type="evidence" value="ECO:0007669"/>
    <property type="project" value="TreeGrafter"/>
</dbReference>
<protein>
    <submittedName>
        <fullName evidence="2">Vacuolar protein-sorting-associated protein 27</fullName>
    </submittedName>
</protein>
<reference evidence="2" key="1">
    <citation type="submission" date="2023-03" db="EMBL/GenBank/DDBJ databases">
        <title>Mating type loci evolution in Malassezia.</title>
        <authorList>
            <person name="Coelho M.A."/>
        </authorList>
    </citation>
    <scope>NUCLEOTIDE SEQUENCE</scope>
    <source>
        <strain evidence="2">CBS 12830</strain>
    </source>
</reference>
<dbReference type="SMART" id="SM00288">
    <property type="entry name" value="VHS"/>
    <property type="match status" value="1"/>
</dbReference>